<dbReference type="OrthoDB" id="194386at2759"/>
<organism evidence="1 2">
    <name type="scientific">Trichoderma harzianum</name>
    <name type="common">Hypocrea lixii</name>
    <dbReference type="NCBI Taxonomy" id="5544"/>
    <lineage>
        <taxon>Eukaryota</taxon>
        <taxon>Fungi</taxon>
        <taxon>Dikarya</taxon>
        <taxon>Ascomycota</taxon>
        <taxon>Pezizomycotina</taxon>
        <taxon>Sordariomycetes</taxon>
        <taxon>Hypocreomycetidae</taxon>
        <taxon>Hypocreales</taxon>
        <taxon>Hypocreaceae</taxon>
        <taxon>Trichoderma</taxon>
    </lineage>
</organism>
<proteinExistence type="predicted"/>
<dbReference type="PANTHER" id="PTHR14614:SF130">
    <property type="entry name" value="PROTEIN-LYSINE N-METHYLTRANSFERASE EEF2KMT"/>
    <property type="match status" value="1"/>
</dbReference>
<evidence type="ECO:0000313" key="1">
    <source>
        <dbReference type="EMBL" id="PNP56356.1"/>
    </source>
</evidence>
<name>A0A2K0UF15_TRIHA</name>
<sequence>MVMEASVRKQVDRFCHQYLQLEHNLDYPDPQNIRLPEVQDVIYQRLFADDSLPGGPPPLRYQVRVLKELVSRIEASIDDWDEHVSCATLAAVKMAFSDREQGVSDGLMSSLSVLFSTPAPNEDDAVQQKCRVVYHLASLPDHEARINLFENRSLVAAGGTTGLRTWEAALHLGQLLCQDPSIVSGKRVLELGTGTGYLAILCIKYLGSTHVIASDGSDDVINNLPENLFLNQLEGSDAIRPMDLKWGYALVGTEEERWNGGRPLDVVLGADITYDPSIIPALVSTLLELFGLYPHVEVIIAATQRNLETFQVFLDKCRDEGLKVEDVSFEIPSRDQQEGPFYNDQVAIRICRVSKL</sequence>
<gene>
    <name evidence="1" type="ORF">THARTR1_03512</name>
</gene>
<dbReference type="GO" id="GO:0008757">
    <property type="term" value="F:S-adenosylmethionine-dependent methyltransferase activity"/>
    <property type="evidence" value="ECO:0007669"/>
    <property type="project" value="UniProtKB-ARBA"/>
</dbReference>
<evidence type="ECO:0008006" key="3">
    <source>
        <dbReference type="Google" id="ProtNLM"/>
    </source>
</evidence>
<dbReference type="InterPro" id="IPR029063">
    <property type="entry name" value="SAM-dependent_MTases_sf"/>
</dbReference>
<dbReference type="CDD" id="cd02440">
    <property type="entry name" value="AdoMet_MTases"/>
    <property type="match status" value="1"/>
</dbReference>
<dbReference type="PANTHER" id="PTHR14614">
    <property type="entry name" value="HEPATOCELLULAR CARCINOMA-ASSOCIATED ANTIGEN"/>
    <property type="match status" value="1"/>
</dbReference>
<dbReference type="Gene3D" id="3.40.50.150">
    <property type="entry name" value="Vaccinia Virus protein VP39"/>
    <property type="match status" value="1"/>
</dbReference>
<dbReference type="AlphaFoldDB" id="A0A2K0UF15"/>
<dbReference type="EMBL" id="MTYI01000046">
    <property type="protein sequence ID" value="PNP56356.1"/>
    <property type="molecule type" value="Genomic_DNA"/>
</dbReference>
<dbReference type="Pfam" id="PF10294">
    <property type="entry name" value="Methyltransf_16"/>
    <property type="match status" value="1"/>
</dbReference>
<comment type="caution">
    <text evidence="1">The sequence shown here is derived from an EMBL/GenBank/DDBJ whole genome shotgun (WGS) entry which is preliminary data.</text>
</comment>
<dbReference type="Proteomes" id="UP000236290">
    <property type="component" value="Unassembled WGS sequence"/>
</dbReference>
<accession>A0A2K0UF15</accession>
<reference evidence="1 2" key="1">
    <citation type="submission" date="2017-02" db="EMBL/GenBank/DDBJ databases">
        <title>Genomes of Trichoderma spp. with biocontrol activity.</title>
        <authorList>
            <person name="Gardiner D."/>
            <person name="Kazan K."/>
            <person name="Vos C."/>
            <person name="Harvey P."/>
        </authorList>
    </citation>
    <scope>NUCLEOTIDE SEQUENCE [LARGE SCALE GENOMIC DNA]</scope>
    <source>
        <strain evidence="1 2">Tr1</strain>
    </source>
</reference>
<dbReference type="SUPFAM" id="SSF53335">
    <property type="entry name" value="S-adenosyl-L-methionine-dependent methyltransferases"/>
    <property type="match status" value="1"/>
</dbReference>
<protein>
    <recommendedName>
        <fullName evidence="3">FAM86 N-terminal domain-containing protein</fullName>
    </recommendedName>
</protein>
<dbReference type="InterPro" id="IPR019410">
    <property type="entry name" value="Methyltransf_16"/>
</dbReference>
<evidence type="ECO:0000313" key="2">
    <source>
        <dbReference type="Proteomes" id="UP000236290"/>
    </source>
</evidence>
<dbReference type="GO" id="GO:0005737">
    <property type="term" value="C:cytoplasm"/>
    <property type="evidence" value="ECO:0007669"/>
    <property type="project" value="TreeGrafter"/>
</dbReference>